<feature type="domain" description="NAD-dependent epimerase/dehydratase" evidence="3">
    <location>
        <begin position="23"/>
        <end position="275"/>
    </location>
</feature>
<dbReference type="PANTHER" id="PTHR10366:SF628">
    <property type="entry name" value="NAD(P)-BINDING ROSSMANN-FOLD SUPERFAMILY PROTEIN"/>
    <property type="match status" value="1"/>
</dbReference>
<dbReference type="RefSeq" id="XP_057458604.1">
    <property type="nucleotide sequence ID" value="XM_057602621.1"/>
</dbReference>
<dbReference type="FunFam" id="3.40.50.720:FF:000597">
    <property type="entry name" value="Dihydroflavonol 4-reductase"/>
    <property type="match status" value="1"/>
</dbReference>
<organism evidence="4">
    <name type="scientific">Lotus japonicus</name>
    <name type="common">Lotus corniculatus var. japonicus</name>
    <dbReference type="NCBI Taxonomy" id="34305"/>
    <lineage>
        <taxon>Eukaryota</taxon>
        <taxon>Viridiplantae</taxon>
        <taxon>Streptophyta</taxon>
        <taxon>Embryophyta</taxon>
        <taxon>Tracheophyta</taxon>
        <taxon>Spermatophyta</taxon>
        <taxon>Magnoliopsida</taxon>
        <taxon>eudicotyledons</taxon>
        <taxon>Gunneridae</taxon>
        <taxon>Pentapetalae</taxon>
        <taxon>rosids</taxon>
        <taxon>fabids</taxon>
        <taxon>Fabales</taxon>
        <taxon>Fabaceae</taxon>
        <taxon>Papilionoideae</taxon>
        <taxon>50 kb inversion clade</taxon>
        <taxon>NPAAA clade</taxon>
        <taxon>Hologalegina</taxon>
        <taxon>robinioid clade</taxon>
        <taxon>Loteae</taxon>
        <taxon>Lotus</taxon>
    </lineage>
</organism>
<evidence type="ECO:0000256" key="2">
    <source>
        <dbReference type="ARBA" id="ARBA00023002"/>
    </source>
</evidence>
<name>A0A3G2K823_LOTJA</name>
<evidence type="ECO:0000256" key="1">
    <source>
        <dbReference type="ARBA" id="ARBA00022857"/>
    </source>
</evidence>
<dbReference type="PANTHER" id="PTHR10366">
    <property type="entry name" value="NAD DEPENDENT EPIMERASE/DEHYDRATASE"/>
    <property type="match status" value="1"/>
</dbReference>
<dbReference type="AlphaFoldDB" id="A0A3G2K823"/>
<dbReference type="BRENDA" id="1.1.1.219">
    <property type="organism ID" value="3076"/>
</dbReference>
<dbReference type="OMA" id="TCVDYGF"/>
<dbReference type="KEGG" id="lja:130749285"/>
<reference evidence="4" key="1">
    <citation type="journal article" date="2018" name="Mol. Plant Microbe Interact.">
        <title>A Dihydroflavonol-4-reductase-like Protein Interacts with NFR5 and Regulates Rhizobial Infection in Lotus japonicus.</title>
        <authorList>
            <person name="Duan L."/>
            <person name="Pei J."/>
            <person name="Ren Y."/>
            <person name="Li H."/>
            <person name="Zhou X."/>
            <person name="Zhu H."/>
            <person name="Duanmu D."/>
            <person name="Wen J."/>
            <person name="Mysore K.S."/>
            <person name="Cao Y."/>
            <person name="Zhang Z."/>
        </authorList>
    </citation>
    <scope>NUCLEOTIDE SEQUENCE</scope>
</reference>
<dbReference type="OrthoDB" id="2735536at2759"/>
<dbReference type="InterPro" id="IPR050425">
    <property type="entry name" value="NAD(P)_dehydrat-like"/>
</dbReference>
<keyword evidence="1" id="KW-0521">NADP</keyword>
<dbReference type="SUPFAM" id="SSF51735">
    <property type="entry name" value="NAD(P)-binding Rossmann-fold domains"/>
    <property type="match status" value="1"/>
</dbReference>
<protein>
    <submittedName>
        <fullName evidence="4">Dihydroflavonol-4-reductase-like protein</fullName>
    </submittedName>
</protein>
<sequence length="357" mass="39336">MEEMEEAVKKKNRGQVAPSVKYCVTGATGYIGSWLVEALLQRGYSVHATVRDPAKSLHLLSLWKGGEQLRLFQTDLQEVGSFDEAVKGCVGVFCAAASMEFNVTEKENTEAFVQTNIIDPAIKGTINLLKSCLKSNSVKRVIFTSSISTITAKESNGKWKPFVDECCQIQTDNVWNTKASGWVYALSKLLSEEAAFKFAKENNIDLVSVITSTVAGPFFTANIPSSVKVLLSPLTGETEYFKILSAVNARMGSISLVHIEDICSAHIFLMEHAKAEGRYICNSQSCTLSNLATLLSKEYSSSNKQRKSEKHCEKDNVPCEVSSKKLKDLGFSYKHGLDDIIHQTILSCLDYGYLPPV</sequence>
<dbReference type="EMBL" id="MH325020">
    <property type="protein sequence ID" value="AYN53447.1"/>
    <property type="molecule type" value="mRNA"/>
</dbReference>
<dbReference type="Gene3D" id="3.40.50.720">
    <property type="entry name" value="NAD(P)-binding Rossmann-like Domain"/>
    <property type="match status" value="1"/>
</dbReference>
<dbReference type="Pfam" id="PF01370">
    <property type="entry name" value="Epimerase"/>
    <property type="match status" value="1"/>
</dbReference>
<dbReference type="InterPro" id="IPR001509">
    <property type="entry name" value="Epimerase_deHydtase"/>
</dbReference>
<dbReference type="CDD" id="cd08958">
    <property type="entry name" value="FR_SDR_e"/>
    <property type="match status" value="1"/>
</dbReference>
<dbReference type="GeneID" id="130749285"/>
<evidence type="ECO:0000259" key="3">
    <source>
        <dbReference type="Pfam" id="PF01370"/>
    </source>
</evidence>
<dbReference type="GO" id="GO:0016616">
    <property type="term" value="F:oxidoreductase activity, acting on the CH-OH group of donors, NAD or NADP as acceptor"/>
    <property type="evidence" value="ECO:0007669"/>
    <property type="project" value="TreeGrafter"/>
</dbReference>
<dbReference type="InterPro" id="IPR036291">
    <property type="entry name" value="NAD(P)-bd_dom_sf"/>
</dbReference>
<keyword evidence="2" id="KW-0560">Oxidoreductase</keyword>
<accession>A0A3G2K823</accession>
<evidence type="ECO:0000313" key="4">
    <source>
        <dbReference type="EMBL" id="AYN53447.1"/>
    </source>
</evidence>
<proteinExistence type="evidence at transcript level"/>